<keyword evidence="4" id="KW-1185">Reference proteome</keyword>
<organism evidence="3 4">
    <name type="scientific">Nocardiopsis composta</name>
    <dbReference type="NCBI Taxonomy" id="157465"/>
    <lineage>
        <taxon>Bacteria</taxon>
        <taxon>Bacillati</taxon>
        <taxon>Actinomycetota</taxon>
        <taxon>Actinomycetes</taxon>
        <taxon>Streptosporangiales</taxon>
        <taxon>Nocardiopsidaceae</taxon>
        <taxon>Nocardiopsis</taxon>
    </lineage>
</organism>
<sequence>MTDVEVTPGSQAALREANRRRVVEALREAGTLTQAEIARTTGLSAASVSNIVRDLRTAGTVSVRGTSSNGRRARAVTLRRASGAVAAVDFGNSRITVAVGDTDGRTLVRESIPYDVAADPAKGVRRAVWLLETVLAGARLDLSSVLGVCAAVPGPVDVRTGEVGAITSMPAWAGARPAELLGARLGVPVQAENDANLAAQAEAAEGAGRGVQHLVYVRLSKGVGAGIMVEGRLFRGAGGTAGEIGHIGLDERGQVCRCGNRGCLETLVGAPYLMDMVPTQGAPGAPRDLDGLIGAAEQGDPGARRILSEAGSALGRGVAVLVNAFNPEMVLVGGELAGAGERLMEPCRRSLELGALGSALRDLRIEPGALGENAVIRGALRAAAAAVPAV</sequence>
<dbReference type="SUPFAM" id="SSF46785">
    <property type="entry name" value="Winged helix' DNA-binding domain"/>
    <property type="match status" value="1"/>
</dbReference>
<comment type="similarity">
    <text evidence="1">Belongs to the ROK (NagC/XylR) family.</text>
</comment>
<evidence type="ECO:0000313" key="3">
    <source>
        <dbReference type="EMBL" id="MBB5431740.1"/>
    </source>
</evidence>
<gene>
    <name evidence="3" type="ORF">HDA36_001824</name>
</gene>
<keyword evidence="3" id="KW-0418">Kinase</keyword>
<comment type="caution">
    <text evidence="3">The sequence shown here is derived from an EMBL/GenBank/DDBJ whole genome shotgun (WGS) entry which is preliminary data.</text>
</comment>
<dbReference type="GO" id="GO:0016301">
    <property type="term" value="F:kinase activity"/>
    <property type="evidence" value="ECO:0007669"/>
    <property type="project" value="UniProtKB-KW"/>
</dbReference>
<dbReference type="PANTHER" id="PTHR18964:SF173">
    <property type="entry name" value="GLUCOKINASE"/>
    <property type="match status" value="1"/>
</dbReference>
<protein>
    <submittedName>
        <fullName evidence="3">Putative NBD/HSP70 family sugar kinase</fullName>
    </submittedName>
</protein>
<evidence type="ECO:0000256" key="1">
    <source>
        <dbReference type="ARBA" id="ARBA00006479"/>
    </source>
</evidence>
<dbReference type="EMBL" id="JACHDB010000001">
    <property type="protein sequence ID" value="MBB5431740.1"/>
    <property type="molecule type" value="Genomic_DNA"/>
</dbReference>
<accession>A0A7W8VD78</accession>
<feature type="domain" description="HTH marR-type" evidence="2">
    <location>
        <begin position="21"/>
        <end position="72"/>
    </location>
</feature>
<keyword evidence="3" id="KW-0808">Transferase</keyword>
<dbReference type="Pfam" id="PF12802">
    <property type="entry name" value="MarR_2"/>
    <property type="match status" value="1"/>
</dbReference>
<evidence type="ECO:0000259" key="2">
    <source>
        <dbReference type="Pfam" id="PF12802"/>
    </source>
</evidence>
<dbReference type="PANTHER" id="PTHR18964">
    <property type="entry name" value="ROK (REPRESSOR, ORF, KINASE) FAMILY"/>
    <property type="match status" value="1"/>
</dbReference>
<dbReference type="CDD" id="cd00090">
    <property type="entry name" value="HTH_ARSR"/>
    <property type="match status" value="1"/>
</dbReference>
<dbReference type="InterPro" id="IPR036390">
    <property type="entry name" value="WH_DNA-bd_sf"/>
</dbReference>
<dbReference type="AlphaFoldDB" id="A0A7W8VD78"/>
<dbReference type="InterPro" id="IPR011991">
    <property type="entry name" value="ArsR-like_HTH"/>
</dbReference>
<evidence type="ECO:0000313" key="4">
    <source>
        <dbReference type="Proteomes" id="UP000572635"/>
    </source>
</evidence>
<dbReference type="Proteomes" id="UP000572635">
    <property type="component" value="Unassembled WGS sequence"/>
</dbReference>
<dbReference type="InterPro" id="IPR036388">
    <property type="entry name" value="WH-like_DNA-bd_sf"/>
</dbReference>
<dbReference type="Pfam" id="PF00480">
    <property type="entry name" value="ROK"/>
    <property type="match status" value="1"/>
</dbReference>
<dbReference type="InterPro" id="IPR049874">
    <property type="entry name" value="ROK_cs"/>
</dbReference>
<dbReference type="RefSeq" id="WP_184391405.1">
    <property type="nucleotide sequence ID" value="NZ_BAAAJD010000148.1"/>
</dbReference>
<dbReference type="InterPro" id="IPR043129">
    <property type="entry name" value="ATPase_NBD"/>
</dbReference>
<dbReference type="PROSITE" id="PS01125">
    <property type="entry name" value="ROK"/>
    <property type="match status" value="1"/>
</dbReference>
<name>A0A7W8VD78_9ACTN</name>
<dbReference type="InterPro" id="IPR000835">
    <property type="entry name" value="HTH_MarR-typ"/>
</dbReference>
<dbReference type="Gene3D" id="1.10.10.10">
    <property type="entry name" value="Winged helix-like DNA-binding domain superfamily/Winged helix DNA-binding domain"/>
    <property type="match status" value="1"/>
</dbReference>
<dbReference type="SUPFAM" id="SSF53067">
    <property type="entry name" value="Actin-like ATPase domain"/>
    <property type="match status" value="1"/>
</dbReference>
<proteinExistence type="inferred from homology"/>
<reference evidence="3 4" key="1">
    <citation type="submission" date="2020-08" db="EMBL/GenBank/DDBJ databases">
        <title>Sequencing the genomes of 1000 actinobacteria strains.</title>
        <authorList>
            <person name="Klenk H.-P."/>
        </authorList>
    </citation>
    <scope>NUCLEOTIDE SEQUENCE [LARGE SCALE GENOMIC DNA]</scope>
    <source>
        <strain evidence="3 4">DSM 44551</strain>
    </source>
</reference>
<dbReference type="Gene3D" id="3.30.420.40">
    <property type="match status" value="2"/>
</dbReference>
<dbReference type="InterPro" id="IPR000600">
    <property type="entry name" value="ROK"/>
</dbReference>